<dbReference type="GO" id="GO:0003713">
    <property type="term" value="F:transcription coactivator activity"/>
    <property type="evidence" value="ECO:0007669"/>
    <property type="project" value="TreeGrafter"/>
</dbReference>
<comment type="caution">
    <text evidence="3">The sequence shown here is derived from an EMBL/GenBank/DDBJ whole genome shotgun (WGS) entry which is preliminary data.</text>
</comment>
<dbReference type="EMBL" id="CADEBD010000284">
    <property type="protein sequence ID" value="CAB3229052.1"/>
    <property type="molecule type" value="Genomic_DNA"/>
</dbReference>
<dbReference type="CDD" id="cd06847">
    <property type="entry name" value="HFD_SUPT7L"/>
    <property type="match status" value="1"/>
</dbReference>
<dbReference type="OrthoDB" id="6021257at2759"/>
<protein>
    <recommendedName>
        <fullName evidence="6">STAGA complex 65 subunit gamma</fullName>
    </recommendedName>
</protein>
<dbReference type="PANTHER" id="PTHR28598:SF1">
    <property type="entry name" value="STAGA COMPLEX 65 SUBUNIT GAMMA"/>
    <property type="match status" value="1"/>
</dbReference>
<gene>
    <name evidence="3" type="ORF">APLA_LOCUS15851</name>
    <name evidence="2" type="ORF">APLA_LOCUS3833</name>
</gene>
<dbReference type="Proteomes" id="UP000494106">
    <property type="component" value="Unassembled WGS sequence"/>
</dbReference>
<evidence type="ECO:0000256" key="1">
    <source>
        <dbReference type="SAM" id="MobiDB-lite"/>
    </source>
</evidence>
<dbReference type="GO" id="GO:0046982">
    <property type="term" value="F:protein heterodimerization activity"/>
    <property type="evidence" value="ECO:0007669"/>
    <property type="project" value="InterPro"/>
</dbReference>
<dbReference type="Gene3D" id="1.10.20.10">
    <property type="entry name" value="Histone, subunit A"/>
    <property type="match status" value="1"/>
</dbReference>
<accession>A0A8S1BE02</accession>
<dbReference type="AlphaFoldDB" id="A0A8S1BE02"/>
<reference evidence="4 5" key="1">
    <citation type="submission" date="2020-04" db="EMBL/GenBank/DDBJ databases">
        <authorList>
            <person name="Wallbank WR R."/>
            <person name="Pardo Diaz C."/>
            <person name="Kozak K."/>
            <person name="Martin S."/>
            <person name="Jiggins C."/>
            <person name="Moest M."/>
            <person name="Warren A I."/>
            <person name="Byers J.R.P. K."/>
            <person name="Montejo-Kovacevich G."/>
            <person name="Yen C E."/>
        </authorList>
    </citation>
    <scope>NUCLEOTIDE SEQUENCE [LARGE SCALE GENOMIC DNA]</scope>
</reference>
<evidence type="ECO:0000313" key="2">
    <source>
        <dbReference type="EMBL" id="CAB3229052.1"/>
    </source>
</evidence>
<dbReference type="InterPro" id="IPR039460">
    <property type="entry name" value="SUPT7L/Spt7"/>
</dbReference>
<dbReference type="InterPro" id="IPR009072">
    <property type="entry name" value="Histone-fold"/>
</dbReference>
<evidence type="ECO:0000313" key="3">
    <source>
        <dbReference type="EMBL" id="CAB3257234.1"/>
    </source>
</evidence>
<feature type="region of interest" description="Disordered" evidence="1">
    <location>
        <begin position="305"/>
        <end position="331"/>
    </location>
</feature>
<proteinExistence type="predicted"/>
<evidence type="ECO:0000313" key="5">
    <source>
        <dbReference type="Proteomes" id="UP000494256"/>
    </source>
</evidence>
<sequence>MSSRKLWGEMEDEEYDETLLQNVNFNPIIELGMQNIPEISITVKSAPVDLPKPNLITHTIQLHAYSRQLSAILEQTESVVYEGARLDPMSLPMPPPEPIMDIEHEPNAPINFLEKFYCNFSLGRGPFVLPFTPESHKRAMRQCAAIAIGHVGIPTCTNSALNALTDALDVYMTNFCKLMRTVTDKEASGLKSGFPDIISKVLTDLNVGNLHEFYENRVVKYHAKTKQRCEDLRARCEAFAVRDIAPQLKLEEVPELHFPAALDGAFTPSLEPGFQMLHSLEQEQLQGLELLDAVSTEDIKMEPMEFAQPETTAKLPLMSPSTSTNTKKKRK</sequence>
<dbReference type="EMBL" id="CADEBC010000590">
    <property type="protein sequence ID" value="CAB3257234.1"/>
    <property type="molecule type" value="Genomic_DNA"/>
</dbReference>
<evidence type="ECO:0008006" key="6">
    <source>
        <dbReference type="Google" id="ProtNLM"/>
    </source>
</evidence>
<organism evidence="3 4">
    <name type="scientific">Arctia plantaginis</name>
    <name type="common">Wood tiger moth</name>
    <name type="synonym">Phalaena plantaginis</name>
    <dbReference type="NCBI Taxonomy" id="874455"/>
    <lineage>
        <taxon>Eukaryota</taxon>
        <taxon>Metazoa</taxon>
        <taxon>Ecdysozoa</taxon>
        <taxon>Arthropoda</taxon>
        <taxon>Hexapoda</taxon>
        <taxon>Insecta</taxon>
        <taxon>Pterygota</taxon>
        <taxon>Neoptera</taxon>
        <taxon>Endopterygota</taxon>
        <taxon>Lepidoptera</taxon>
        <taxon>Glossata</taxon>
        <taxon>Ditrysia</taxon>
        <taxon>Noctuoidea</taxon>
        <taxon>Erebidae</taxon>
        <taxon>Arctiinae</taxon>
        <taxon>Arctia</taxon>
    </lineage>
</organism>
<keyword evidence="4" id="KW-1185">Reference proteome</keyword>
<name>A0A8S1BE02_ARCPL</name>
<dbReference type="GO" id="GO:0000124">
    <property type="term" value="C:SAGA complex"/>
    <property type="evidence" value="ECO:0007669"/>
    <property type="project" value="InterPro"/>
</dbReference>
<dbReference type="Proteomes" id="UP000494256">
    <property type="component" value="Unassembled WGS sequence"/>
</dbReference>
<evidence type="ECO:0000313" key="4">
    <source>
        <dbReference type="Proteomes" id="UP000494106"/>
    </source>
</evidence>
<dbReference type="PANTHER" id="PTHR28598">
    <property type="entry name" value="STAGA COMPLEX 65 SUBUNIT GAMMA"/>
    <property type="match status" value="1"/>
</dbReference>